<name>A0A6M6JI28_9PSEU</name>
<feature type="domain" description="Erythromycin biosynthesis protein CIII-like C-terminal" evidence="4">
    <location>
        <begin position="298"/>
        <end position="399"/>
    </location>
</feature>
<organism evidence="5 6">
    <name type="scientific">Pseudonocardia broussonetiae</name>
    <dbReference type="NCBI Taxonomy" id="2736640"/>
    <lineage>
        <taxon>Bacteria</taxon>
        <taxon>Bacillati</taxon>
        <taxon>Actinomycetota</taxon>
        <taxon>Actinomycetes</taxon>
        <taxon>Pseudonocardiales</taxon>
        <taxon>Pseudonocardiaceae</taxon>
        <taxon>Pseudonocardia</taxon>
    </lineage>
</organism>
<evidence type="ECO:0000259" key="3">
    <source>
        <dbReference type="Pfam" id="PF03033"/>
    </source>
</evidence>
<dbReference type="KEGG" id="pbro:HOP40_19505"/>
<evidence type="ECO:0000313" key="5">
    <source>
        <dbReference type="EMBL" id="QJY47724.1"/>
    </source>
</evidence>
<dbReference type="FunFam" id="3.40.50.2000:FF:000009">
    <property type="entry name" value="Sterol 3-beta-glucosyltransferase UGT80A2"/>
    <property type="match status" value="1"/>
</dbReference>
<evidence type="ECO:0000256" key="2">
    <source>
        <dbReference type="ARBA" id="ARBA00023194"/>
    </source>
</evidence>
<reference evidence="5 6" key="1">
    <citation type="submission" date="2020-05" db="EMBL/GenBank/DDBJ databases">
        <authorList>
            <person name="Mo P."/>
        </authorList>
    </citation>
    <scope>NUCLEOTIDE SEQUENCE [LARGE SCALE GENOMIC DNA]</scope>
    <source>
        <strain evidence="5 6">Gen01</strain>
    </source>
</reference>
<accession>A0A6M6JI28</accession>
<keyword evidence="5" id="KW-0808">Transferase</keyword>
<dbReference type="PANTHER" id="PTHR48050">
    <property type="entry name" value="STEROL 3-BETA-GLUCOSYLTRANSFERASE"/>
    <property type="match status" value="1"/>
</dbReference>
<keyword evidence="6" id="KW-1185">Reference proteome</keyword>
<dbReference type="InterPro" id="IPR010610">
    <property type="entry name" value="EryCIII-like_C"/>
</dbReference>
<dbReference type="UniPathway" id="UPA00162"/>
<comment type="pathway">
    <text evidence="1">Antibiotic biosynthesis; vancomycin biosynthesis.</text>
</comment>
<dbReference type="AlphaFoldDB" id="A0A6M6JI28"/>
<dbReference type="EMBL" id="CP053564">
    <property type="protein sequence ID" value="QJY47724.1"/>
    <property type="molecule type" value="Genomic_DNA"/>
</dbReference>
<proteinExistence type="predicted"/>
<feature type="domain" description="Glycosyltransferase family 28 N-terminal" evidence="3">
    <location>
        <begin position="3"/>
        <end position="138"/>
    </location>
</feature>
<dbReference type="GO" id="GO:0005975">
    <property type="term" value="P:carbohydrate metabolic process"/>
    <property type="evidence" value="ECO:0007669"/>
    <property type="project" value="InterPro"/>
</dbReference>
<dbReference type="RefSeq" id="WP_172160644.1">
    <property type="nucleotide sequence ID" value="NZ_CP053564.1"/>
</dbReference>
<dbReference type="Gene3D" id="3.40.50.2000">
    <property type="entry name" value="Glycogen Phosphorylase B"/>
    <property type="match status" value="2"/>
</dbReference>
<evidence type="ECO:0000313" key="6">
    <source>
        <dbReference type="Proteomes" id="UP000505377"/>
    </source>
</evidence>
<dbReference type="GO" id="GO:0016758">
    <property type="term" value="F:hexosyltransferase activity"/>
    <property type="evidence" value="ECO:0007669"/>
    <property type="project" value="InterPro"/>
</dbReference>
<protein>
    <submittedName>
        <fullName evidence="5">Glycosyltransferase family 1 protein</fullName>
    </submittedName>
</protein>
<dbReference type="Pfam" id="PF06722">
    <property type="entry name" value="EryCIII-like_C"/>
    <property type="match status" value="1"/>
</dbReference>
<dbReference type="InterPro" id="IPR002213">
    <property type="entry name" value="UDP_glucos_trans"/>
</dbReference>
<dbReference type="InterPro" id="IPR004276">
    <property type="entry name" value="GlycoTrans_28_N"/>
</dbReference>
<evidence type="ECO:0000259" key="4">
    <source>
        <dbReference type="Pfam" id="PF06722"/>
    </source>
</evidence>
<dbReference type="SUPFAM" id="SSF53756">
    <property type="entry name" value="UDP-Glycosyltransferase/glycogen phosphorylase"/>
    <property type="match status" value="1"/>
</dbReference>
<gene>
    <name evidence="5" type="ORF">HOP40_19505</name>
</gene>
<keyword evidence="2" id="KW-0045">Antibiotic biosynthesis</keyword>
<dbReference type="Pfam" id="PF03033">
    <property type="entry name" value="Glyco_transf_28"/>
    <property type="match status" value="1"/>
</dbReference>
<dbReference type="GO" id="GO:0033072">
    <property type="term" value="P:vancomycin biosynthetic process"/>
    <property type="evidence" value="ECO:0007669"/>
    <property type="project" value="UniProtKB-UniPathway"/>
</dbReference>
<dbReference type="CDD" id="cd03784">
    <property type="entry name" value="GT1_Gtf-like"/>
    <property type="match status" value="1"/>
</dbReference>
<dbReference type="InterPro" id="IPR050426">
    <property type="entry name" value="Glycosyltransferase_28"/>
</dbReference>
<sequence length="435" mass="44971">MKILVVTLGTRGDVQPFVALARSARDRGHDVVLAAPERFRPLAAAHGLDLVRIDDGPLALMDGVAGAAVSGGVRAKLALARAMPAAFGRVLEDCATIARGIGHDADVVVHNGQVIGAPHVAELLGVPCVLALTVPVYVPTREFPWPGAPLPPWLPGWANRAGYLGMRGPAVVFARVVDDWRRRDLGLPRRRGRHDPLRRPDGVPVPVLNAVSRHVVPPPEDWPPSVTTTGYWFLPAARPGLPAGVEEFLAAGEPPVLVGFGSMAGADPAATTRTVLDAVRAAGLRAIVATGWGGLVAGEVPASVLVVDDVPHDVLLPRVAAVVHHGGAGTTAAVAAAGRPQVVCPFVADQPFWARRVHDLGVGPAPVPQRRMTAAALAAALRMATGDPAVAARAAALGARIREEDGTAVAVRALEALVTGATAAAPRTPSPPSWS</sequence>
<dbReference type="GO" id="GO:0008194">
    <property type="term" value="F:UDP-glycosyltransferase activity"/>
    <property type="evidence" value="ECO:0007669"/>
    <property type="project" value="InterPro"/>
</dbReference>
<dbReference type="PANTHER" id="PTHR48050:SF13">
    <property type="entry name" value="STEROL 3-BETA-GLUCOSYLTRANSFERASE UGT80A2"/>
    <property type="match status" value="1"/>
</dbReference>
<evidence type="ECO:0000256" key="1">
    <source>
        <dbReference type="ARBA" id="ARBA00004660"/>
    </source>
</evidence>
<dbReference type="Proteomes" id="UP000505377">
    <property type="component" value="Chromosome"/>
</dbReference>